<dbReference type="RefSeq" id="WP_130273748.1">
    <property type="nucleotide sequence ID" value="NZ_SGXG01000001.1"/>
</dbReference>
<dbReference type="EMBL" id="SGXG01000001">
    <property type="protein sequence ID" value="RZS94507.1"/>
    <property type="molecule type" value="Genomic_DNA"/>
</dbReference>
<dbReference type="AlphaFoldDB" id="A0A4Q7P4C1"/>
<evidence type="ECO:0000313" key="2">
    <source>
        <dbReference type="Proteomes" id="UP000292209"/>
    </source>
</evidence>
<reference evidence="1 2" key="1">
    <citation type="submission" date="2019-02" db="EMBL/GenBank/DDBJ databases">
        <title>Genomic Encyclopedia of Archaeal and Bacterial Type Strains, Phase II (KMG-II): from individual species to whole genera.</title>
        <authorList>
            <person name="Goeker M."/>
        </authorList>
    </citation>
    <scope>NUCLEOTIDE SEQUENCE [LARGE SCALE GENOMIC DNA]</scope>
    <source>
        <strain evidence="1 2">DSM 21411</strain>
    </source>
</reference>
<accession>A0A4Q7P4C1</accession>
<dbReference type="InterPro" id="IPR025535">
    <property type="entry name" value="DUF4421"/>
</dbReference>
<dbReference type="OrthoDB" id="669053at2"/>
<name>A0A4Q7P4C1_9BACT</name>
<keyword evidence="2" id="KW-1185">Reference proteome</keyword>
<comment type="caution">
    <text evidence="1">The sequence shown here is derived from an EMBL/GenBank/DDBJ whole genome shotgun (WGS) entry which is preliminary data.</text>
</comment>
<dbReference type="Pfam" id="PF14391">
    <property type="entry name" value="DUF4421"/>
    <property type="match status" value="1"/>
</dbReference>
<sequence>MQQNSRPLADFSGYQLLFFLALFFLIPPKKTFAQDTTYYESYKNYLTTRLYTSRKYTALTVLDKFDDSRWRFEPNSNLNLGVGATYNDVTLNIGLGFGFMNPERGRGDTKMLDLQAHIYPKNFVIDLFAQFYTGYYLRRLDDEIFTLNPVLYPDLTVRMFGANFQYLFNGDKLSMKAAFLQSARQKKSAGSLLAGFEAFGGFADNRGLFFPEDRVPLNRNFSRLGFFQLGPNAGYVHTLVFLKHFFITGMVSANLDLGKNYLDMAERRDFRWSAQPNFFARGFLGYNSPKWSINANYVRSYVRMSTVDDFNPAFITGNYRINLIYRFLPGLKLQRYLDYVEPSRYLPSKWRQKTKN</sequence>
<proteinExistence type="predicted"/>
<protein>
    <submittedName>
        <fullName evidence="1">Uncharacterized protein DUF4421</fullName>
    </submittedName>
</protein>
<organism evidence="1 2">
    <name type="scientific">Cecembia calidifontis</name>
    <dbReference type="NCBI Taxonomy" id="1187080"/>
    <lineage>
        <taxon>Bacteria</taxon>
        <taxon>Pseudomonadati</taxon>
        <taxon>Bacteroidota</taxon>
        <taxon>Cytophagia</taxon>
        <taxon>Cytophagales</taxon>
        <taxon>Cyclobacteriaceae</taxon>
        <taxon>Cecembia</taxon>
    </lineage>
</organism>
<dbReference type="Proteomes" id="UP000292209">
    <property type="component" value="Unassembled WGS sequence"/>
</dbReference>
<evidence type="ECO:0000313" key="1">
    <source>
        <dbReference type="EMBL" id="RZS94507.1"/>
    </source>
</evidence>
<gene>
    <name evidence="1" type="ORF">BC751_0004</name>
</gene>